<name>A0A4S3MLN2_9RHOB</name>
<comment type="caution">
    <text evidence="3">The sequence shown here is derived from an EMBL/GenBank/DDBJ whole genome shotgun (WGS) entry which is preliminary data.</text>
</comment>
<feature type="transmembrane region" description="Helical" evidence="1">
    <location>
        <begin position="104"/>
        <end position="126"/>
    </location>
</feature>
<feature type="transmembrane region" description="Helical" evidence="1">
    <location>
        <begin position="533"/>
        <end position="554"/>
    </location>
</feature>
<feature type="transmembrane region" description="Helical" evidence="1">
    <location>
        <begin position="391"/>
        <end position="408"/>
    </location>
</feature>
<feature type="transmembrane region" description="Helical" evidence="1">
    <location>
        <begin position="504"/>
        <end position="527"/>
    </location>
</feature>
<gene>
    <name evidence="3" type="ORF">E7811_17605</name>
</gene>
<sequence>MSSWADSIDMAFGLVPVLFAGMVFGLVAGLTPGISGRIGLLIALPVALWFDPVGAAVFLIAMHSVVHTTGSVPAVLLGLPTSSSEAATVMDGWPMMKAGRGGEAVGATLAASLVGGVLGGVALLALAPLGGVIARQFTSAEVAALSATGLLAISALSGRSLALGLVVAALGVLAATVGVDTHTAAERFTFGRLELWDGLNIGAIVAGLFVIPGLLHDRFKGHPSGQPEMRKTPARVHYADVLRGCHATMRNGWLVLRSSVLGIVVGFIPGLGASVVVWLAYAHASASTRPAVPFGKGAVEGVIAPEAANNSKEGGAMLPTLLFAVPGTSSMGILLGAFALIGIEVGPGMASRDPWVIHLAGWVILFASLLAFPICLALAPVLTRLAFLHRAMVVPFALMASTVAALAISPSVETLVQIVVFGALGTVLAHLDWPRAPFVLGLVIGPILEGALTRTMLTVGTDALARPMVLVILGGALASVVYWRRRGARRVGASLPEAEGGEPGSHAVVSALVAAVFALAIAGAWSLPGQSSVLPVLVGVSGLFASLAALVARYPARGFSDVVTPSVLAVFLAFLGAIWLVAPPLAAAAFAMVYHVRFTPLPRRWLVPVCAGFALTAWVLAGETIGVLRPFTAFGDLVPISGP</sequence>
<dbReference type="Pfam" id="PF01970">
    <property type="entry name" value="TctA"/>
    <property type="match status" value="1"/>
</dbReference>
<feature type="transmembrane region" description="Helical" evidence="1">
    <location>
        <begin position="38"/>
        <end position="61"/>
    </location>
</feature>
<dbReference type="EMBL" id="SSND01000008">
    <property type="protein sequence ID" value="THD80843.1"/>
    <property type="molecule type" value="Genomic_DNA"/>
</dbReference>
<reference evidence="3 4" key="1">
    <citation type="submission" date="2019-04" db="EMBL/GenBank/DDBJ databases">
        <title>Draft genome sequence of Gemmobacter aestuarii sp. nov.</title>
        <authorList>
            <person name="Hameed A."/>
            <person name="Lin S.-Y."/>
            <person name="Shahina M."/>
            <person name="Lai W.-A."/>
            <person name="Young C.-C."/>
        </authorList>
    </citation>
    <scope>NUCLEOTIDE SEQUENCE [LARGE SCALE GENOMIC DNA]</scope>
    <source>
        <strain evidence="3 4">CC-PW-75</strain>
    </source>
</reference>
<organism evidence="3 4">
    <name type="scientific">Aliigemmobacter aestuarii</name>
    <dbReference type="NCBI Taxonomy" id="1445661"/>
    <lineage>
        <taxon>Bacteria</taxon>
        <taxon>Pseudomonadati</taxon>
        <taxon>Pseudomonadota</taxon>
        <taxon>Alphaproteobacteria</taxon>
        <taxon>Rhodobacterales</taxon>
        <taxon>Paracoccaceae</taxon>
        <taxon>Aliigemmobacter</taxon>
    </lineage>
</organism>
<keyword evidence="1" id="KW-1133">Transmembrane helix</keyword>
<feature type="transmembrane region" description="Helical" evidence="1">
    <location>
        <begin position="321"/>
        <end position="343"/>
    </location>
</feature>
<proteinExistence type="predicted"/>
<feature type="transmembrane region" description="Helical" evidence="1">
    <location>
        <begin position="463"/>
        <end position="483"/>
    </location>
</feature>
<keyword evidence="4" id="KW-1185">Reference proteome</keyword>
<feature type="transmembrane region" description="Helical" evidence="1">
    <location>
        <begin position="195"/>
        <end position="215"/>
    </location>
</feature>
<feature type="transmembrane region" description="Helical" evidence="1">
    <location>
        <begin position="162"/>
        <end position="183"/>
    </location>
</feature>
<feature type="transmembrane region" description="Helical" evidence="1">
    <location>
        <begin position="566"/>
        <end position="593"/>
    </location>
</feature>
<protein>
    <recommendedName>
        <fullName evidence="2">DUF112 domain-containing protein</fullName>
    </recommendedName>
</protein>
<dbReference type="PANTHER" id="PTHR35342:SF5">
    <property type="entry name" value="TRICARBOXYLIC TRANSPORT PROTEIN"/>
    <property type="match status" value="1"/>
</dbReference>
<feature type="transmembrane region" description="Helical" evidence="1">
    <location>
        <begin position="355"/>
        <end position="379"/>
    </location>
</feature>
<dbReference type="AlphaFoldDB" id="A0A4S3MLN2"/>
<evidence type="ECO:0000259" key="2">
    <source>
        <dbReference type="Pfam" id="PF01970"/>
    </source>
</evidence>
<feature type="transmembrane region" description="Helical" evidence="1">
    <location>
        <begin position="259"/>
        <end position="281"/>
    </location>
</feature>
<keyword evidence="1" id="KW-0812">Transmembrane</keyword>
<evidence type="ECO:0000313" key="3">
    <source>
        <dbReference type="EMBL" id="THD80843.1"/>
    </source>
</evidence>
<accession>A0A4S3MLN2</accession>
<feature type="transmembrane region" description="Helical" evidence="1">
    <location>
        <begin position="438"/>
        <end position="457"/>
    </location>
</feature>
<dbReference type="PANTHER" id="PTHR35342">
    <property type="entry name" value="TRICARBOXYLIC TRANSPORT PROTEIN"/>
    <property type="match status" value="1"/>
</dbReference>
<feature type="transmembrane region" description="Helical" evidence="1">
    <location>
        <begin position="414"/>
        <end position="431"/>
    </location>
</feature>
<dbReference type="Proteomes" id="UP000309450">
    <property type="component" value="Unassembled WGS sequence"/>
</dbReference>
<feature type="domain" description="DUF112" evidence="2">
    <location>
        <begin position="17"/>
        <end position="440"/>
    </location>
</feature>
<keyword evidence="1" id="KW-0472">Membrane</keyword>
<dbReference type="RefSeq" id="WP_136395999.1">
    <property type="nucleotide sequence ID" value="NZ_SSND01000008.1"/>
</dbReference>
<dbReference type="InterPro" id="IPR002823">
    <property type="entry name" value="DUF112_TM"/>
</dbReference>
<evidence type="ECO:0000313" key="4">
    <source>
        <dbReference type="Proteomes" id="UP000309450"/>
    </source>
</evidence>
<feature type="transmembrane region" description="Helical" evidence="1">
    <location>
        <begin position="12"/>
        <end position="31"/>
    </location>
</feature>
<dbReference type="OrthoDB" id="9791872at2"/>
<evidence type="ECO:0000256" key="1">
    <source>
        <dbReference type="SAM" id="Phobius"/>
    </source>
</evidence>
<feature type="transmembrane region" description="Helical" evidence="1">
    <location>
        <begin position="605"/>
        <end position="621"/>
    </location>
</feature>